<evidence type="ECO:0000256" key="4">
    <source>
        <dbReference type="ARBA" id="ARBA00022722"/>
    </source>
</evidence>
<sequence length="348" mass="38097">MPPLGWFLAQGMIPLGPDSSDDDEGPCELPDGRLVCGPHGLTVCGKCCVDYNFGNDVGADYHYTAGFAEVESEEDAVHPPSTGPPPASASHRQQARATPHAVAPDISAPGLEDILNPDPLVEHPKGTGRVFPSKFTPPSSAVTPQELFSGRRKIMLVTRYVLPHDARTGLIFADGACLDNGQANPRAGWAFWHGTGAAGQQLVASGRLEKKGPYGDEGAQTSNRAELRAVIAALRFRYWPGERFNRLVIATDSEYVVEGATNWSRNWIRENWTRRAGPRSRQRTEVKNKDLWQALLGQIEKFKTGGMDVEFWRIPREWNTVADAAAKQAAAESDEGYDEFQDLMGINV</sequence>
<evidence type="ECO:0000256" key="5">
    <source>
        <dbReference type="ARBA" id="ARBA00022723"/>
    </source>
</evidence>
<dbReference type="EMBL" id="MU858286">
    <property type="protein sequence ID" value="KAK4207590.1"/>
    <property type="molecule type" value="Genomic_DNA"/>
</dbReference>
<dbReference type="Pfam" id="PF00075">
    <property type="entry name" value="RNase_H"/>
    <property type="match status" value="1"/>
</dbReference>
<evidence type="ECO:0000256" key="8">
    <source>
        <dbReference type="SAM" id="MobiDB-lite"/>
    </source>
</evidence>
<evidence type="ECO:0000259" key="9">
    <source>
        <dbReference type="PROSITE" id="PS50879"/>
    </source>
</evidence>
<dbReference type="EC" id="3.1.26.4" evidence="3"/>
<dbReference type="InterPro" id="IPR002156">
    <property type="entry name" value="RNaseH_domain"/>
</dbReference>
<feature type="region of interest" description="Disordered" evidence="8">
    <location>
        <begin position="72"/>
        <end position="116"/>
    </location>
</feature>
<keyword evidence="4" id="KW-0540">Nuclease</keyword>
<evidence type="ECO:0000313" key="11">
    <source>
        <dbReference type="Proteomes" id="UP001301769"/>
    </source>
</evidence>
<dbReference type="InterPro" id="IPR012337">
    <property type="entry name" value="RNaseH-like_sf"/>
</dbReference>
<dbReference type="InterPro" id="IPR036397">
    <property type="entry name" value="RNaseH_sf"/>
</dbReference>
<evidence type="ECO:0000256" key="2">
    <source>
        <dbReference type="ARBA" id="ARBA00005300"/>
    </source>
</evidence>
<reference evidence="10" key="1">
    <citation type="journal article" date="2023" name="Mol. Phylogenet. Evol.">
        <title>Genome-scale phylogeny and comparative genomics of the fungal order Sordariales.</title>
        <authorList>
            <person name="Hensen N."/>
            <person name="Bonometti L."/>
            <person name="Westerberg I."/>
            <person name="Brannstrom I.O."/>
            <person name="Guillou S."/>
            <person name="Cros-Aarteil S."/>
            <person name="Calhoun S."/>
            <person name="Haridas S."/>
            <person name="Kuo A."/>
            <person name="Mondo S."/>
            <person name="Pangilinan J."/>
            <person name="Riley R."/>
            <person name="LaButti K."/>
            <person name="Andreopoulos B."/>
            <person name="Lipzen A."/>
            <person name="Chen C."/>
            <person name="Yan M."/>
            <person name="Daum C."/>
            <person name="Ng V."/>
            <person name="Clum A."/>
            <person name="Steindorff A."/>
            <person name="Ohm R.A."/>
            <person name="Martin F."/>
            <person name="Silar P."/>
            <person name="Natvig D.O."/>
            <person name="Lalanne C."/>
            <person name="Gautier V."/>
            <person name="Ament-Velasquez S.L."/>
            <person name="Kruys A."/>
            <person name="Hutchinson M.I."/>
            <person name="Powell A.J."/>
            <person name="Barry K."/>
            <person name="Miller A.N."/>
            <person name="Grigoriev I.V."/>
            <person name="Debuchy R."/>
            <person name="Gladieux P."/>
            <person name="Hiltunen Thoren M."/>
            <person name="Johannesson H."/>
        </authorList>
    </citation>
    <scope>NUCLEOTIDE SEQUENCE</scope>
    <source>
        <strain evidence="10">PSN293</strain>
    </source>
</reference>
<evidence type="ECO:0000256" key="7">
    <source>
        <dbReference type="ARBA" id="ARBA00022801"/>
    </source>
</evidence>
<keyword evidence="11" id="KW-1185">Reference proteome</keyword>
<dbReference type="CDD" id="cd13934">
    <property type="entry name" value="RNase_H_Dikarya_like"/>
    <property type="match status" value="1"/>
</dbReference>
<dbReference type="Proteomes" id="UP001301769">
    <property type="component" value="Unassembled WGS sequence"/>
</dbReference>
<keyword evidence="6" id="KW-0255">Endonuclease</keyword>
<dbReference type="AlphaFoldDB" id="A0AAN6XXU7"/>
<dbReference type="PANTHER" id="PTHR10642">
    <property type="entry name" value="RIBONUCLEASE H1"/>
    <property type="match status" value="1"/>
</dbReference>
<dbReference type="InterPro" id="IPR050092">
    <property type="entry name" value="RNase_H"/>
</dbReference>
<dbReference type="GO" id="GO:0003676">
    <property type="term" value="F:nucleic acid binding"/>
    <property type="evidence" value="ECO:0007669"/>
    <property type="project" value="InterPro"/>
</dbReference>
<dbReference type="PANTHER" id="PTHR10642:SF26">
    <property type="entry name" value="RIBONUCLEASE H1"/>
    <property type="match status" value="1"/>
</dbReference>
<organism evidence="10 11">
    <name type="scientific">Rhypophila decipiens</name>
    <dbReference type="NCBI Taxonomy" id="261697"/>
    <lineage>
        <taxon>Eukaryota</taxon>
        <taxon>Fungi</taxon>
        <taxon>Dikarya</taxon>
        <taxon>Ascomycota</taxon>
        <taxon>Pezizomycotina</taxon>
        <taxon>Sordariomycetes</taxon>
        <taxon>Sordariomycetidae</taxon>
        <taxon>Sordariales</taxon>
        <taxon>Naviculisporaceae</taxon>
        <taxon>Rhypophila</taxon>
    </lineage>
</organism>
<dbReference type="SUPFAM" id="SSF53098">
    <property type="entry name" value="Ribonuclease H-like"/>
    <property type="match status" value="1"/>
</dbReference>
<dbReference type="GO" id="GO:0043137">
    <property type="term" value="P:DNA replication, removal of RNA primer"/>
    <property type="evidence" value="ECO:0007669"/>
    <property type="project" value="TreeGrafter"/>
</dbReference>
<dbReference type="GO" id="GO:0046872">
    <property type="term" value="F:metal ion binding"/>
    <property type="evidence" value="ECO:0007669"/>
    <property type="project" value="UniProtKB-KW"/>
</dbReference>
<evidence type="ECO:0000256" key="3">
    <source>
        <dbReference type="ARBA" id="ARBA00012180"/>
    </source>
</evidence>
<gene>
    <name evidence="10" type="ORF">QBC37DRAFT_379949</name>
</gene>
<protein>
    <recommendedName>
        <fullName evidence="3">ribonuclease H</fullName>
        <ecNumber evidence="3">3.1.26.4</ecNumber>
    </recommendedName>
</protein>
<dbReference type="PROSITE" id="PS50879">
    <property type="entry name" value="RNASE_H_1"/>
    <property type="match status" value="1"/>
</dbReference>
<comment type="similarity">
    <text evidence="2">Belongs to the RNase H family.</text>
</comment>
<name>A0AAN6XXU7_9PEZI</name>
<proteinExistence type="inferred from homology"/>
<feature type="domain" description="RNase H type-1" evidence="9">
    <location>
        <begin position="165"/>
        <end position="331"/>
    </location>
</feature>
<dbReference type="Gene3D" id="3.30.420.10">
    <property type="entry name" value="Ribonuclease H-like superfamily/Ribonuclease H"/>
    <property type="match status" value="1"/>
</dbReference>
<dbReference type="GO" id="GO:0004523">
    <property type="term" value="F:RNA-DNA hybrid ribonuclease activity"/>
    <property type="evidence" value="ECO:0007669"/>
    <property type="project" value="UniProtKB-EC"/>
</dbReference>
<evidence type="ECO:0000256" key="1">
    <source>
        <dbReference type="ARBA" id="ARBA00000077"/>
    </source>
</evidence>
<accession>A0AAN6XXU7</accession>
<evidence type="ECO:0000313" key="10">
    <source>
        <dbReference type="EMBL" id="KAK4207590.1"/>
    </source>
</evidence>
<keyword evidence="5" id="KW-0479">Metal-binding</keyword>
<evidence type="ECO:0000256" key="6">
    <source>
        <dbReference type="ARBA" id="ARBA00022759"/>
    </source>
</evidence>
<comment type="caution">
    <text evidence="10">The sequence shown here is derived from an EMBL/GenBank/DDBJ whole genome shotgun (WGS) entry which is preliminary data.</text>
</comment>
<keyword evidence="7" id="KW-0378">Hydrolase</keyword>
<reference evidence="10" key="2">
    <citation type="submission" date="2023-05" db="EMBL/GenBank/DDBJ databases">
        <authorList>
            <consortium name="Lawrence Berkeley National Laboratory"/>
            <person name="Steindorff A."/>
            <person name="Hensen N."/>
            <person name="Bonometti L."/>
            <person name="Westerberg I."/>
            <person name="Brannstrom I.O."/>
            <person name="Guillou S."/>
            <person name="Cros-Aarteil S."/>
            <person name="Calhoun S."/>
            <person name="Haridas S."/>
            <person name="Kuo A."/>
            <person name="Mondo S."/>
            <person name="Pangilinan J."/>
            <person name="Riley R."/>
            <person name="Labutti K."/>
            <person name="Andreopoulos B."/>
            <person name="Lipzen A."/>
            <person name="Chen C."/>
            <person name="Yanf M."/>
            <person name="Daum C."/>
            <person name="Ng V."/>
            <person name="Clum A."/>
            <person name="Ohm R."/>
            <person name="Martin F."/>
            <person name="Silar P."/>
            <person name="Natvig D."/>
            <person name="Lalanne C."/>
            <person name="Gautier V."/>
            <person name="Ament-Velasquez S.L."/>
            <person name="Kruys A."/>
            <person name="Hutchinson M.I."/>
            <person name="Powell A.J."/>
            <person name="Barry K."/>
            <person name="Miller A.N."/>
            <person name="Grigoriev I.V."/>
            <person name="Debuchy R."/>
            <person name="Gladieux P."/>
            <person name="Thoren M.H."/>
            <person name="Johannesson H."/>
        </authorList>
    </citation>
    <scope>NUCLEOTIDE SEQUENCE</scope>
    <source>
        <strain evidence="10">PSN293</strain>
    </source>
</reference>
<comment type="catalytic activity">
    <reaction evidence="1">
        <text>Endonucleolytic cleavage to 5'-phosphomonoester.</text>
        <dbReference type="EC" id="3.1.26.4"/>
    </reaction>
</comment>